<proteinExistence type="predicted"/>
<accession>A0ACB8CBK1</accession>
<reference evidence="1" key="1">
    <citation type="submission" date="2020-05" db="EMBL/GenBank/DDBJ databases">
        <title>Large-scale comparative analyses of tick genomes elucidate their genetic diversity and vector capacities.</title>
        <authorList>
            <person name="Jia N."/>
            <person name="Wang J."/>
            <person name="Shi W."/>
            <person name="Du L."/>
            <person name="Sun Y."/>
            <person name="Zhan W."/>
            <person name="Jiang J."/>
            <person name="Wang Q."/>
            <person name="Zhang B."/>
            <person name="Ji P."/>
            <person name="Sakyi L.B."/>
            <person name="Cui X."/>
            <person name="Yuan T."/>
            <person name="Jiang B."/>
            <person name="Yang W."/>
            <person name="Lam T.T.-Y."/>
            <person name="Chang Q."/>
            <person name="Ding S."/>
            <person name="Wang X."/>
            <person name="Zhu J."/>
            <person name="Ruan X."/>
            <person name="Zhao L."/>
            <person name="Wei J."/>
            <person name="Que T."/>
            <person name="Du C."/>
            <person name="Cheng J."/>
            <person name="Dai P."/>
            <person name="Han X."/>
            <person name="Huang E."/>
            <person name="Gao Y."/>
            <person name="Liu J."/>
            <person name="Shao H."/>
            <person name="Ye R."/>
            <person name="Li L."/>
            <person name="Wei W."/>
            <person name="Wang X."/>
            <person name="Wang C."/>
            <person name="Yang T."/>
            <person name="Huo Q."/>
            <person name="Li W."/>
            <person name="Guo W."/>
            <person name="Chen H."/>
            <person name="Zhou L."/>
            <person name="Ni X."/>
            <person name="Tian J."/>
            <person name="Zhou Y."/>
            <person name="Sheng Y."/>
            <person name="Liu T."/>
            <person name="Pan Y."/>
            <person name="Xia L."/>
            <person name="Li J."/>
            <person name="Zhao F."/>
            <person name="Cao W."/>
        </authorList>
    </citation>
    <scope>NUCLEOTIDE SEQUENCE</scope>
    <source>
        <strain evidence="1">Dsil-2018</strain>
    </source>
</reference>
<gene>
    <name evidence="1" type="ORF">HPB49_022533</name>
</gene>
<dbReference type="EMBL" id="CM023477">
    <property type="protein sequence ID" value="KAH7938323.1"/>
    <property type="molecule type" value="Genomic_DNA"/>
</dbReference>
<comment type="caution">
    <text evidence="1">The sequence shown here is derived from an EMBL/GenBank/DDBJ whole genome shotgun (WGS) entry which is preliminary data.</text>
</comment>
<evidence type="ECO:0000313" key="1">
    <source>
        <dbReference type="EMBL" id="KAH7938323.1"/>
    </source>
</evidence>
<evidence type="ECO:0000313" key="2">
    <source>
        <dbReference type="Proteomes" id="UP000821865"/>
    </source>
</evidence>
<sequence>MAEPGPSEAAHKKHPSHTSSKQQHHHKGADNQVAKASEALIYKCSCSVPAFLKVCSMDTKVTAAAETKPVGEAAVSKMSKASKRSKRTLTCNDITSNRRLTSHEIDMQNRKSIIEAADAEQKKRNRILVGVGVVAAVLVVTGAGLVYFVTAPAKAIKKVALCDSKDCLLHWWDMNFFFDVSAIYSYGRPVLLISRGRLDTGWMWRVSEPWTDAEYVRIVREHFGVLGVQSVDVGISVEELRKIEEAILVVKNRSLHADLKQEWFAASVLESKTPSVPSGMWLEMLAKHDEQFTWTASSTVIVDDVRILIGLEQLLSEHSGRKRTLMIGLTWVFIQTHLWAVWGEPKLRFRSDHEQRKKEGCVHYVDSKLGVLIAHRILKERFGAVPGHVKSALKRIKEKSKALVKNLTWADDAVKQEVWLKMDRMTRIVMPSLEFFSEKSQEQLYGAFANATNQNFTANLVSTSLIHRLLRNDSHFADTYNVRFLPRFGLSRYLYLPNTLQIAVASLYPPLFYMDASLAILYGAWGSIAARDMMKVLDAKGIGVAHNGSEVRWMDPPSESAAAYIEKTSCKLGTTTTDTTDGEPVGLIPAVTALELSYAAFRDAVASDFRDLVDFRIPHLDEYTDEQAFLLTFCYVQCAKKPPKKGDECNVPVRNFPHFAAAFNYLPLGQGGSCAGGEVKPRGGGRR</sequence>
<organism evidence="1 2">
    <name type="scientific">Dermacentor silvarum</name>
    <name type="common">Tick</name>
    <dbReference type="NCBI Taxonomy" id="543639"/>
    <lineage>
        <taxon>Eukaryota</taxon>
        <taxon>Metazoa</taxon>
        <taxon>Ecdysozoa</taxon>
        <taxon>Arthropoda</taxon>
        <taxon>Chelicerata</taxon>
        <taxon>Arachnida</taxon>
        <taxon>Acari</taxon>
        <taxon>Parasitiformes</taxon>
        <taxon>Ixodida</taxon>
        <taxon>Ixodoidea</taxon>
        <taxon>Ixodidae</taxon>
        <taxon>Rhipicephalinae</taxon>
        <taxon>Dermacentor</taxon>
    </lineage>
</organism>
<keyword evidence="2" id="KW-1185">Reference proteome</keyword>
<dbReference type="Proteomes" id="UP000821865">
    <property type="component" value="Chromosome 8"/>
</dbReference>
<name>A0ACB8CBK1_DERSI</name>
<protein>
    <submittedName>
        <fullName evidence="1">Uncharacterized protein</fullName>
    </submittedName>
</protein>